<organism evidence="2 3">
    <name type="scientific">Liparis tanakae</name>
    <name type="common">Tanaka's snailfish</name>
    <dbReference type="NCBI Taxonomy" id="230148"/>
    <lineage>
        <taxon>Eukaryota</taxon>
        <taxon>Metazoa</taxon>
        <taxon>Chordata</taxon>
        <taxon>Craniata</taxon>
        <taxon>Vertebrata</taxon>
        <taxon>Euteleostomi</taxon>
        <taxon>Actinopterygii</taxon>
        <taxon>Neopterygii</taxon>
        <taxon>Teleostei</taxon>
        <taxon>Neoteleostei</taxon>
        <taxon>Acanthomorphata</taxon>
        <taxon>Eupercaria</taxon>
        <taxon>Perciformes</taxon>
        <taxon>Cottioidei</taxon>
        <taxon>Cottales</taxon>
        <taxon>Liparidae</taxon>
        <taxon>Liparis</taxon>
    </lineage>
</organism>
<reference evidence="2 3" key="1">
    <citation type="submission" date="2019-03" db="EMBL/GenBank/DDBJ databases">
        <title>First draft genome of Liparis tanakae, snailfish: a comprehensive survey of snailfish specific genes.</title>
        <authorList>
            <person name="Kim W."/>
            <person name="Song I."/>
            <person name="Jeong J.-H."/>
            <person name="Kim D."/>
            <person name="Kim S."/>
            <person name="Ryu S."/>
            <person name="Song J.Y."/>
            <person name="Lee S.K."/>
        </authorList>
    </citation>
    <scope>NUCLEOTIDE SEQUENCE [LARGE SCALE GENOMIC DNA]</scope>
    <source>
        <tissue evidence="2">Muscle</tissue>
    </source>
</reference>
<keyword evidence="3" id="KW-1185">Reference proteome</keyword>
<accession>A0A4Z2E2K4</accession>
<protein>
    <submittedName>
        <fullName evidence="2">Uncharacterized protein</fullName>
    </submittedName>
</protein>
<gene>
    <name evidence="2" type="ORF">EYF80_066868</name>
</gene>
<evidence type="ECO:0000313" key="2">
    <source>
        <dbReference type="EMBL" id="TNN23015.1"/>
    </source>
</evidence>
<evidence type="ECO:0000313" key="3">
    <source>
        <dbReference type="Proteomes" id="UP000314294"/>
    </source>
</evidence>
<dbReference type="Proteomes" id="UP000314294">
    <property type="component" value="Unassembled WGS sequence"/>
</dbReference>
<comment type="caution">
    <text evidence="2">The sequence shown here is derived from an EMBL/GenBank/DDBJ whole genome shotgun (WGS) entry which is preliminary data.</text>
</comment>
<proteinExistence type="predicted"/>
<dbReference type="AlphaFoldDB" id="A0A4Z2E2K4"/>
<sequence length="67" mass="7472">MNRRMEDRKDEREDELTASSCDQKASCVADQSLPASDFEKNDGCKTFRLRAASRRAAVPLIASAPRV</sequence>
<name>A0A4Z2E2K4_9TELE</name>
<feature type="compositionally biased region" description="Basic and acidic residues" evidence="1">
    <location>
        <begin position="1"/>
        <end position="11"/>
    </location>
</feature>
<dbReference type="EMBL" id="SRLO01020152">
    <property type="protein sequence ID" value="TNN23015.1"/>
    <property type="molecule type" value="Genomic_DNA"/>
</dbReference>
<feature type="region of interest" description="Disordered" evidence="1">
    <location>
        <begin position="1"/>
        <end position="21"/>
    </location>
</feature>
<evidence type="ECO:0000256" key="1">
    <source>
        <dbReference type="SAM" id="MobiDB-lite"/>
    </source>
</evidence>